<dbReference type="Pfam" id="PF19877">
    <property type="entry name" value="DUF6350"/>
    <property type="match status" value="1"/>
</dbReference>
<keyword evidence="4" id="KW-1185">Reference proteome</keyword>
<evidence type="ECO:0000313" key="3">
    <source>
        <dbReference type="EMBL" id="MCJ7858063.1"/>
    </source>
</evidence>
<feature type="transmembrane region" description="Helical" evidence="2">
    <location>
        <begin position="112"/>
        <end position="132"/>
    </location>
</feature>
<feature type="transmembrane region" description="Helical" evidence="2">
    <location>
        <begin position="373"/>
        <end position="393"/>
    </location>
</feature>
<feature type="compositionally biased region" description="Low complexity" evidence="1">
    <location>
        <begin position="62"/>
        <end position="77"/>
    </location>
</feature>
<feature type="compositionally biased region" description="Acidic residues" evidence="1">
    <location>
        <begin position="530"/>
        <end position="549"/>
    </location>
</feature>
<name>A0A9X1WGK6_9CORY</name>
<evidence type="ECO:0000256" key="2">
    <source>
        <dbReference type="SAM" id="Phobius"/>
    </source>
</evidence>
<reference evidence="3" key="1">
    <citation type="submission" date="2022-04" db="EMBL/GenBank/DDBJ databases">
        <title>Corynebacterium kalidii LD5P10.</title>
        <authorList>
            <person name="Sun J.Q."/>
        </authorList>
    </citation>
    <scope>NUCLEOTIDE SEQUENCE</scope>
    <source>
        <strain evidence="3">LD5P10</strain>
    </source>
</reference>
<feature type="compositionally biased region" description="Low complexity" evidence="1">
    <location>
        <begin position="495"/>
        <end position="505"/>
    </location>
</feature>
<feature type="transmembrane region" description="Helical" evidence="2">
    <location>
        <begin position="152"/>
        <end position="176"/>
    </location>
</feature>
<dbReference type="EMBL" id="JALIEA010000011">
    <property type="protein sequence ID" value="MCJ7858063.1"/>
    <property type="molecule type" value="Genomic_DNA"/>
</dbReference>
<feature type="compositionally biased region" description="Basic and acidic residues" evidence="1">
    <location>
        <begin position="24"/>
        <end position="35"/>
    </location>
</feature>
<evidence type="ECO:0000313" key="4">
    <source>
        <dbReference type="Proteomes" id="UP001139207"/>
    </source>
</evidence>
<evidence type="ECO:0000256" key="1">
    <source>
        <dbReference type="SAM" id="MobiDB-lite"/>
    </source>
</evidence>
<sequence length="570" mass="59996">MGQVSNESQRPTSRRQRPRRGTRRGPDARRRDPGRDPGWGASTATTGSERFVAGENGRVPSRATGAARAATATPPGAQDGAAPVVEARGVRGALASWWGLWGPHVRRFAPTVLVSHAVTLAVAIALAVVVGIGETFTAVPAMVGSFWMVANLAPVEFAGAQLGIVPLLPAALIVLVHSRRIRVTCGTQITVRNIRVFAVLAVTVPVILTVLAWLVLWDASKVFDIAPPNLALAVATTALLNGVVFVLGLGPKVWRALLLRRGLPTWPVESVRLAGAFVRWMLVAGLVAVLVQLVINISSFTDAYTIAPDTWGKVGLSVLSVLYVPNLAVGAAGVLMGSEMHLGDASASLFAVTNANLPPLPVLAAMPHSGMRFGEFLLVVPAVVAIVIVYRFFSTRTFVESPVFTALGAGVASGVLGLLVSLAAGGTLGVYGAAGPLLWLTPLVFACWILVPAFLVLAWGQWQGARVRETAAEEPEDTEDTEDAKDTEDIEDSGYADYADYADYAGDAEEPEDAASTADAESTESTESTENADDGTEPDEPDEPDDTTDGDTAVPGERKDTDVEDENPTQ</sequence>
<keyword evidence="2" id="KW-0812">Transmembrane</keyword>
<gene>
    <name evidence="3" type="ORF">MUN33_04935</name>
</gene>
<feature type="transmembrane region" description="Helical" evidence="2">
    <location>
        <begin position="437"/>
        <end position="459"/>
    </location>
</feature>
<feature type="transmembrane region" description="Helical" evidence="2">
    <location>
        <begin position="196"/>
        <end position="217"/>
    </location>
</feature>
<accession>A0A9X1WGK6</accession>
<feature type="region of interest" description="Disordered" evidence="1">
    <location>
        <begin position="1"/>
        <end position="81"/>
    </location>
</feature>
<feature type="region of interest" description="Disordered" evidence="1">
    <location>
        <begin position="468"/>
        <end position="570"/>
    </location>
</feature>
<dbReference type="Proteomes" id="UP001139207">
    <property type="component" value="Unassembled WGS sequence"/>
</dbReference>
<feature type="compositionally biased region" description="Low complexity" evidence="1">
    <location>
        <begin position="514"/>
        <end position="529"/>
    </location>
</feature>
<feature type="compositionally biased region" description="Acidic residues" evidence="1">
    <location>
        <begin position="472"/>
        <end position="494"/>
    </location>
</feature>
<protein>
    <submittedName>
        <fullName evidence="3">DUF6350 family protein</fullName>
    </submittedName>
</protein>
<dbReference type="InterPro" id="IPR045931">
    <property type="entry name" value="DUF6350"/>
</dbReference>
<dbReference type="AlphaFoldDB" id="A0A9X1WGK6"/>
<organism evidence="3 4">
    <name type="scientific">Corynebacterium kalidii</name>
    <dbReference type="NCBI Taxonomy" id="2931982"/>
    <lineage>
        <taxon>Bacteria</taxon>
        <taxon>Bacillati</taxon>
        <taxon>Actinomycetota</taxon>
        <taxon>Actinomycetes</taxon>
        <taxon>Mycobacteriales</taxon>
        <taxon>Corynebacteriaceae</taxon>
        <taxon>Corynebacterium</taxon>
    </lineage>
</organism>
<feature type="transmembrane region" description="Helical" evidence="2">
    <location>
        <begin position="271"/>
        <end position="295"/>
    </location>
</feature>
<proteinExistence type="predicted"/>
<keyword evidence="2" id="KW-0472">Membrane</keyword>
<feature type="transmembrane region" description="Helical" evidence="2">
    <location>
        <begin position="405"/>
        <end position="431"/>
    </location>
</feature>
<feature type="transmembrane region" description="Helical" evidence="2">
    <location>
        <begin position="229"/>
        <end position="250"/>
    </location>
</feature>
<feature type="compositionally biased region" description="Basic residues" evidence="1">
    <location>
        <begin position="12"/>
        <end position="23"/>
    </location>
</feature>
<keyword evidence="2" id="KW-1133">Transmembrane helix</keyword>
<comment type="caution">
    <text evidence="3">The sequence shown here is derived from an EMBL/GenBank/DDBJ whole genome shotgun (WGS) entry which is preliminary data.</text>
</comment>
<dbReference type="RefSeq" id="WP_244803775.1">
    <property type="nucleotide sequence ID" value="NZ_JALIEA010000011.1"/>
</dbReference>